<comment type="caution">
    <text evidence="2">The sequence shown here is derived from an EMBL/GenBank/DDBJ whole genome shotgun (WGS) entry which is preliminary data.</text>
</comment>
<evidence type="ECO:0000256" key="1">
    <source>
        <dbReference type="SAM" id="SignalP"/>
    </source>
</evidence>
<feature type="signal peptide" evidence="1">
    <location>
        <begin position="1"/>
        <end position="30"/>
    </location>
</feature>
<dbReference type="PANTHER" id="PTHR37489">
    <property type="entry name" value="DUF3500 DOMAIN-CONTAINING PROTEIN"/>
    <property type="match status" value="1"/>
</dbReference>
<name>A0ABV9W316_9ACTN</name>
<evidence type="ECO:0000313" key="2">
    <source>
        <dbReference type="EMBL" id="MFC5002225.1"/>
    </source>
</evidence>
<organism evidence="2 3">
    <name type="scientific">Dactylosporangium cerinum</name>
    <dbReference type="NCBI Taxonomy" id="1434730"/>
    <lineage>
        <taxon>Bacteria</taxon>
        <taxon>Bacillati</taxon>
        <taxon>Actinomycetota</taxon>
        <taxon>Actinomycetes</taxon>
        <taxon>Micromonosporales</taxon>
        <taxon>Micromonosporaceae</taxon>
        <taxon>Dactylosporangium</taxon>
    </lineage>
</organism>
<keyword evidence="3" id="KW-1185">Reference proteome</keyword>
<feature type="chain" id="PRO_5045927866" evidence="1">
    <location>
        <begin position="31"/>
        <end position="305"/>
    </location>
</feature>
<dbReference type="Pfam" id="PF12006">
    <property type="entry name" value="DUF3500"/>
    <property type="match status" value="1"/>
</dbReference>
<gene>
    <name evidence="2" type="ORF">ACFPIJ_30880</name>
</gene>
<reference evidence="3" key="1">
    <citation type="journal article" date="2019" name="Int. J. Syst. Evol. Microbiol.">
        <title>The Global Catalogue of Microorganisms (GCM) 10K type strain sequencing project: providing services to taxonomists for standard genome sequencing and annotation.</title>
        <authorList>
            <consortium name="The Broad Institute Genomics Platform"/>
            <consortium name="The Broad Institute Genome Sequencing Center for Infectious Disease"/>
            <person name="Wu L."/>
            <person name="Ma J."/>
        </authorList>
    </citation>
    <scope>NUCLEOTIDE SEQUENCE [LARGE SCALE GENOMIC DNA]</scope>
    <source>
        <strain evidence="3">CGMCC 4.7152</strain>
    </source>
</reference>
<dbReference type="EMBL" id="JBHSIU010000041">
    <property type="protein sequence ID" value="MFC5002225.1"/>
    <property type="molecule type" value="Genomic_DNA"/>
</dbReference>
<evidence type="ECO:0000313" key="3">
    <source>
        <dbReference type="Proteomes" id="UP001595912"/>
    </source>
</evidence>
<accession>A0ABV9W316</accession>
<protein>
    <submittedName>
        <fullName evidence="2">DUF3500 domain-containing protein</fullName>
    </submittedName>
</protein>
<dbReference type="PANTHER" id="PTHR37489:SF1">
    <property type="entry name" value="DUF3500 DOMAIN-CONTAINING PROTEIN"/>
    <property type="match status" value="1"/>
</dbReference>
<sequence>MTTTAAAMRAAAAALLGLAPAVGLPFSADAHRRRIEYRPRSRPGVSLGALDPDGRKAAHRLLATALRPHAFAQATVILALEEVLDREEGYRRGRHSNDYSVVVFGTPAVGERWGWRFEGHHLSVSMTLDGDAVSPTPVFLGANPLATWYRGRPVVRPLGPEEDLGWAVLDAVPKQLLPRVVLDPAAPPDIHSGPMAVVPPIRPGIAAVELPDPARRLLDDLLAVYLDRLPADIAPAVDRDALSFAWEGATERTGRHYYRVQGPDLLVEYDNTAADLNHAHTVLRRPDSDFGGDVLAAHRAGWPGQ</sequence>
<dbReference type="RefSeq" id="WP_380120104.1">
    <property type="nucleotide sequence ID" value="NZ_JBHSIU010000041.1"/>
</dbReference>
<dbReference type="Proteomes" id="UP001595912">
    <property type="component" value="Unassembled WGS sequence"/>
</dbReference>
<keyword evidence="1" id="KW-0732">Signal</keyword>
<proteinExistence type="predicted"/>
<dbReference type="InterPro" id="IPR021889">
    <property type="entry name" value="DUF3500"/>
</dbReference>